<evidence type="ECO:0000313" key="1">
    <source>
        <dbReference type="EMBL" id="PKK76472.1"/>
    </source>
</evidence>
<reference evidence="1 2" key="2">
    <citation type="submission" date="2017-10" db="EMBL/GenBank/DDBJ databases">
        <title>Extensive intraspecific genome diversity in a model arbuscular mycorrhizal fungus.</title>
        <authorList>
            <person name="Chen E.C.H."/>
            <person name="Morin E."/>
            <person name="Baudet D."/>
            <person name="Noel J."/>
            <person name="Ndikumana S."/>
            <person name="Charron P."/>
            <person name="St-Onge C."/>
            <person name="Giorgi J."/>
            <person name="Grigoriev I.V."/>
            <person name="Roux C."/>
            <person name="Martin F.M."/>
            <person name="Corradi N."/>
        </authorList>
    </citation>
    <scope>NUCLEOTIDE SEQUENCE [LARGE SCALE GENOMIC DNA]</scope>
    <source>
        <strain evidence="1 2">C2</strain>
    </source>
</reference>
<protein>
    <submittedName>
        <fullName evidence="1">Uncharacterized protein</fullName>
    </submittedName>
</protein>
<dbReference type="VEuPathDB" id="FungiDB:RhiirFUN_026473"/>
<reference evidence="1 2" key="1">
    <citation type="submission" date="2016-04" db="EMBL/GenBank/DDBJ databases">
        <title>Genome analyses suggest a sexual origin of heterokaryosis in a supposedly ancient asexual fungus.</title>
        <authorList>
            <person name="Ropars J."/>
            <person name="Sedzielewska K."/>
            <person name="Noel J."/>
            <person name="Charron P."/>
            <person name="Farinelli L."/>
            <person name="Marton T."/>
            <person name="Kruger M."/>
            <person name="Pelin A."/>
            <person name="Brachmann A."/>
            <person name="Corradi N."/>
        </authorList>
    </citation>
    <scope>NUCLEOTIDE SEQUENCE [LARGE SCALE GENOMIC DNA]</scope>
    <source>
        <strain evidence="1 2">C2</strain>
    </source>
</reference>
<dbReference type="EMBL" id="LLXL01000183">
    <property type="protein sequence ID" value="PKK76472.1"/>
    <property type="molecule type" value="Genomic_DNA"/>
</dbReference>
<sequence length="74" mass="8370">MPSNVDCDIGKSGNSVSCSNKTKLFEPFDLKCSIQTCKISKKHTHRLCVDCGKLFNERKRQLILSHNMGISLER</sequence>
<comment type="caution">
    <text evidence="1">The sequence shown here is derived from an EMBL/GenBank/DDBJ whole genome shotgun (WGS) entry which is preliminary data.</text>
</comment>
<accession>A0A2N1NRE7</accession>
<dbReference type="OrthoDB" id="2305980at2759"/>
<dbReference type="VEuPathDB" id="FungiDB:FUN_001466"/>
<dbReference type="AlphaFoldDB" id="A0A2N1NRE7"/>
<name>A0A2N1NRE7_9GLOM</name>
<organism evidence="1 2">
    <name type="scientific">Rhizophagus irregularis</name>
    <dbReference type="NCBI Taxonomy" id="588596"/>
    <lineage>
        <taxon>Eukaryota</taxon>
        <taxon>Fungi</taxon>
        <taxon>Fungi incertae sedis</taxon>
        <taxon>Mucoromycota</taxon>
        <taxon>Glomeromycotina</taxon>
        <taxon>Glomeromycetes</taxon>
        <taxon>Glomerales</taxon>
        <taxon>Glomeraceae</taxon>
        <taxon>Rhizophagus</taxon>
    </lineage>
</organism>
<dbReference type="Proteomes" id="UP000233469">
    <property type="component" value="Unassembled WGS sequence"/>
</dbReference>
<evidence type="ECO:0000313" key="2">
    <source>
        <dbReference type="Proteomes" id="UP000233469"/>
    </source>
</evidence>
<gene>
    <name evidence="1" type="ORF">RhiirC2_772489</name>
</gene>
<proteinExistence type="predicted"/>